<dbReference type="InterPro" id="IPR002481">
    <property type="entry name" value="FUR"/>
</dbReference>
<evidence type="ECO:0000256" key="11">
    <source>
        <dbReference type="PIRSR" id="PIRSR602481-1"/>
    </source>
</evidence>
<protein>
    <submittedName>
        <fullName evidence="13">Transcriptional repressor</fullName>
    </submittedName>
</protein>
<feature type="binding site" evidence="12">
    <location>
        <position position="84"/>
    </location>
    <ligand>
        <name>Fe cation</name>
        <dbReference type="ChEBI" id="CHEBI:24875"/>
    </ligand>
</feature>
<dbReference type="AlphaFoldDB" id="A0A7J5BHQ6"/>
<keyword evidence="14" id="KW-1185">Reference proteome</keyword>
<comment type="cofactor">
    <cofactor evidence="11">
        <name>Zn(2+)</name>
        <dbReference type="ChEBI" id="CHEBI:29105"/>
    </cofactor>
    <text evidence="11">Binds 1 zinc ion per subunit.</text>
</comment>
<feature type="binding site" evidence="11">
    <location>
        <position position="130"/>
    </location>
    <ligand>
        <name>Zn(2+)</name>
        <dbReference type="ChEBI" id="CHEBI:29105"/>
    </ligand>
</feature>
<keyword evidence="9" id="KW-0238">DNA-binding</keyword>
<dbReference type="Gene3D" id="3.30.1490.190">
    <property type="match status" value="1"/>
</dbReference>
<dbReference type="Gene3D" id="1.10.10.10">
    <property type="entry name" value="Winged helix-like DNA-binding domain superfamily/Winged helix DNA-binding domain"/>
    <property type="match status" value="1"/>
</dbReference>
<dbReference type="GO" id="GO:0008270">
    <property type="term" value="F:zinc ion binding"/>
    <property type="evidence" value="ECO:0007669"/>
    <property type="project" value="TreeGrafter"/>
</dbReference>
<evidence type="ECO:0000256" key="8">
    <source>
        <dbReference type="ARBA" id="ARBA00023015"/>
    </source>
</evidence>
<feature type="binding site" evidence="12">
    <location>
        <position position="122"/>
    </location>
    <ligand>
        <name>Fe cation</name>
        <dbReference type="ChEBI" id="CHEBI:24875"/>
    </ligand>
</feature>
<evidence type="ECO:0000256" key="3">
    <source>
        <dbReference type="ARBA" id="ARBA00011738"/>
    </source>
</evidence>
<evidence type="ECO:0000256" key="2">
    <source>
        <dbReference type="ARBA" id="ARBA00007957"/>
    </source>
</evidence>
<sequence>MTESKEATPARRNTWQREAVRQALRGRDDFVTAQELHREIEDSGQRIGLATVYRALASLADDGEADTLRNSEGEHYRFCHTDDHHHHLVCRNCGATEEITEPMVEEWTQRVAAEFGYTDISHTIDIFGLCKVCTAEAKESHD</sequence>
<reference evidence="13 14" key="1">
    <citation type="submission" date="2019-09" db="EMBL/GenBank/DDBJ databases">
        <title>Phylogeny of genus Pseudoclavibacter and closely related genus.</title>
        <authorList>
            <person name="Li Y."/>
        </authorList>
    </citation>
    <scope>NUCLEOTIDE SEQUENCE [LARGE SCALE GENOMIC DNA]</scope>
    <source>
        <strain evidence="13 14">KCTC 13959</strain>
    </source>
</reference>
<dbReference type="Proteomes" id="UP000433493">
    <property type="component" value="Unassembled WGS sequence"/>
</dbReference>
<gene>
    <name evidence="13" type="ORF">F8O05_02580</name>
</gene>
<evidence type="ECO:0000256" key="6">
    <source>
        <dbReference type="ARBA" id="ARBA00022723"/>
    </source>
</evidence>
<dbReference type="GO" id="GO:1900376">
    <property type="term" value="P:regulation of secondary metabolite biosynthetic process"/>
    <property type="evidence" value="ECO:0007669"/>
    <property type="project" value="TreeGrafter"/>
</dbReference>
<keyword evidence="10" id="KW-0804">Transcription</keyword>
<comment type="similarity">
    <text evidence="2">Belongs to the Fur family.</text>
</comment>
<evidence type="ECO:0000313" key="13">
    <source>
        <dbReference type="EMBL" id="KAB1645160.1"/>
    </source>
</evidence>
<evidence type="ECO:0000256" key="7">
    <source>
        <dbReference type="ARBA" id="ARBA00022833"/>
    </source>
</evidence>
<keyword evidence="4" id="KW-0963">Cytoplasm</keyword>
<evidence type="ECO:0000313" key="14">
    <source>
        <dbReference type="Proteomes" id="UP000433493"/>
    </source>
</evidence>
<dbReference type="RefSeq" id="WP_158051169.1">
    <property type="nucleotide sequence ID" value="NZ_WBKB01000001.1"/>
</dbReference>
<dbReference type="InterPro" id="IPR043135">
    <property type="entry name" value="Fur_C"/>
</dbReference>
<evidence type="ECO:0000256" key="10">
    <source>
        <dbReference type="ARBA" id="ARBA00023163"/>
    </source>
</evidence>
<dbReference type="GO" id="GO:0005829">
    <property type="term" value="C:cytosol"/>
    <property type="evidence" value="ECO:0007669"/>
    <property type="project" value="TreeGrafter"/>
</dbReference>
<evidence type="ECO:0000256" key="9">
    <source>
        <dbReference type="ARBA" id="ARBA00023125"/>
    </source>
</evidence>
<proteinExistence type="inferred from homology"/>
<comment type="subcellular location">
    <subcellularLocation>
        <location evidence="1">Cytoplasm</location>
    </subcellularLocation>
</comment>
<dbReference type="CDD" id="cd07153">
    <property type="entry name" value="Fur_like"/>
    <property type="match status" value="1"/>
</dbReference>
<dbReference type="EMBL" id="WBKB01000001">
    <property type="protein sequence ID" value="KAB1645160.1"/>
    <property type="molecule type" value="Genomic_DNA"/>
</dbReference>
<dbReference type="SUPFAM" id="SSF46785">
    <property type="entry name" value="Winged helix' DNA-binding domain"/>
    <property type="match status" value="1"/>
</dbReference>
<evidence type="ECO:0000256" key="1">
    <source>
        <dbReference type="ARBA" id="ARBA00004496"/>
    </source>
</evidence>
<keyword evidence="8" id="KW-0805">Transcription regulation</keyword>
<accession>A0A7J5BHQ6</accession>
<dbReference type="PANTHER" id="PTHR33202:SF2">
    <property type="entry name" value="FERRIC UPTAKE REGULATION PROTEIN"/>
    <property type="match status" value="1"/>
</dbReference>
<organism evidence="13 14">
    <name type="scientific">Gulosibacter chungangensis</name>
    <dbReference type="NCBI Taxonomy" id="979746"/>
    <lineage>
        <taxon>Bacteria</taxon>
        <taxon>Bacillati</taxon>
        <taxon>Actinomycetota</taxon>
        <taxon>Actinomycetes</taxon>
        <taxon>Micrococcales</taxon>
        <taxon>Microbacteriaceae</taxon>
        <taxon>Gulosibacter</taxon>
    </lineage>
</organism>
<dbReference type="InterPro" id="IPR036390">
    <property type="entry name" value="WH_DNA-bd_sf"/>
</dbReference>
<dbReference type="GO" id="GO:0003700">
    <property type="term" value="F:DNA-binding transcription factor activity"/>
    <property type="evidence" value="ECO:0007669"/>
    <property type="project" value="InterPro"/>
</dbReference>
<name>A0A7J5BHQ6_9MICO</name>
<keyword evidence="12" id="KW-0408">Iron</keyword>
<comment type="subunit">
    <text evidence="3">Homodimer.</text>
</comment>
<dbReference type="Pfam" id="PF01475">
    <property type="entry name" value="FUR"/>
    <property type="match status" value="1"/>
</dbReference>
<feature type="binding site" evidence="11">
    <location>
        <position position="133"/>
    </location>
    <ligand>
        <name>Zn(2+)</name>
        <dbReference type="ChEBI" id="CHEBI:29105"/>
    </ligand>
</feature>
<evidence type="ECO:0000256" key="5">
    <source>
        <dbReference type="ARBA" id="ARBA00022491"/>
    </source>
</evidence>
<feature type="binding site" evidence="11">
    <location>
        <position position="90"/>
    </location>
    <ligand>
        <name>Zn(2+)</name>
        <dbReference type="ChEBI" id="CHEBI:29105"/>
    </ligand>
</feature>
<evidence type="ECO:0000256" key="12">
    <source>
        <dbReference type="PIRSR" id="PIRSR602481-2"/>
    </source>
</evidence>
<dbReference type="InterPro" id="IPR036388">
    <property type="entry name" value="WH-like_DNA-bd_sf"/>
</dbReference>
<keyword evidence="6 11" id="KW-0479">Metal-binding</keyword>
<feature type="binding site" evidence="11">
    <location>
        <position position="93"/>
    </location>
    <ligand>
        <name>Zn(2+)</name>
        <dbReference type="ChEBI" id="CHEBI:29105"/>
    </ligand>
</feature>
<comment type="caution">
    <text evidence="13">The sequence shown here is derived from an EMBL/GenBank/DDBJ whole genome shotgun (WGS) entry which is preliminary data.</text>
</comment>
<keyword evidence="7 11" id="KW-0862">Zinc</keyword>
<dbReference type="GO" id="GO:0045892">
    <property type="term" value="P:negative regulation of DNA-templated transcription"/>
    <property type="evidence" value="ECO:0007669"/>
    <property type="project" value="TreeGrafter"/>
</dbReference>
<evidence type="ECO:0000256" key="4">
    <source>
        <dbReference type="ARBA" id="ARBA00022490"/>
    </source>
</evidence>
<feature type="binding site" evidence="12">
    <location>
        <position position="105"/>
    </location>
    <ligand>
        <name>Fe cation</name>
        <dbReference type="ChEBI" id="CHEBI:24875"/>
    </ligand>
</feature>
<dbReference type="PANTHER" id="PTHR33202">
    <property type="entry name" value="ZINC UPTAKE REGULATION PROTEIN"/>
    <property type="match status" value="1"/>
</dbReference>
<keyword evidence="5" id="KW-0678">Repressor</keyword>
<dbReference type="OrthoDB" id="8659436at2"/>
<comment type="cofactor">
    <cofactor evidence="12">
        <name>Mn(2+)</name>
        <dbReference type="ChEBI" id="CHEBI:29035"/>
    </cofactor>
    <cofactor evidence="12">
        <name>Fe(2+)</name>
        <dbReference type="ChEBI" id="CHEBI:29033"/>
    </cofactor>
    <text evidence="12">Binds 1 Mn(2+) or Fe(2+) ion per subunit.</text>
</comment>
<dbReference type="GO" id="GO:0000976">
    <property type="term" value="F:transcription cis-regulatory region binding"/>
    <property type="evidence" value="ECO:0007669"/>
    <property type="project" value="TreeGrafter"/>
</dbReference>